<gene>
    <name evidence="2" type="ORF">Nepgr_017218</name>
</gene>
<proteinExistence type="predicted"/>
<feature type="region of interest" description="Disordered" evidence="1">
    <location>
        <begin position="73"/>
        <end position="94"/>
    </location>
</feature>
<reference evidence="2" key="1">
    <citation type="submission" date="2023-05" db="EMBL/GenBank/DDBJ databases">
        <title>Nepenthes gracilis genome sequencing.</title>
        <authorList>
            <person name="Fukushima K."/>
        </authorList>
    </citation>
    <scope>NUCLEOTIDE SEQUENCE</scope>
    <source>
        <strain evidence="2">SING2019-196</strain>
    </source>
</reference>
<sequence length="152" mass="17276">MQTFAYGCEISHMLSQSRYVTPRSSLAFDIVSQNKEKSSYCRPETVGSCHLSSSIYYGGQSIYQLRFSLVNDGNRGRRSASTPASSPSKLSHESDGRCLKRIPLKMIGIRPTGFERSEFNSWTGVHFLDLYCFSKPWFLRCICPRSFYSCAH</sequence>
<dbReference type="Proteomes" id="UP001279734">
    <property type="component" value="Unassembled WGS sequence"/>
</dbReference>
<accession>A0AAD3SS08</accession>
<protein>
    <submittedName>
        <fullName evidence="2">Uncharacterized protein</fullName>
    </submittedName>
</protein>
<organism evidence="2 3">
    <name type="scientific">Nepenthes gracilis</name>
    <name type="common">Slender pitcher plant</name>
    <dbReference type="NCBI Taxonomy" id="150966"/>
    <lineage>
        <taxon>Eukaryota</taxon>
        <taxon>Viridiplantae</taxon>
        <taxon>Streptophyta</taxon>
        <taxon>Embryophyta</taxon>
        <taxon>Tracheophyta</taxon>
        <taxon>Spermatophyta</taxon>
        <taxon>Magnoliopsida</taxon>
        <taxon>eudicotyledons</taxon>
        <taxon>Gunneridae</taxon>
        <taxon>Pentapetalae</taxon>
        <taxon>Caryophyllales</taxon>
        <taxon>Nepenthaceae</taxon>
        <taxon>Nepenthes</taxon>
    </lineage>
</organism>
<evidence type="ECO:0000313" key="3">
    <source>
        <dbReference type="Proteomes" id="UP001279734"/>
    </source>
</evidence>
<evidence type="ECO:0000313" key="2">
    <source>
        <dbReference type="EMBL" id="GMH15377.1"/>
    </source>
</evidence>
<dbReference type="EMBL" id="BSYO01000015">
    <property type="protein sequence ID" value="GMH15377.1"/>
    <property type="molecule type" value="Genomic_DNA"/>
</dbReference>
<feature type="compositionally biased region" description="Low complexity" evidence="1">
    <location>
        <begin position="79"/>
        <end position="88"/>
    </location>
</feature>
<evidence type="ECO:0000256" key="1">
    <source>
        <dbReference type="SAM" id="MobiDB-lite"/>
    </source>
</evidence>
<keyword evidence="3" id="KW-1185">Reference proteome</keyword>
<name>A0AAD3SS08_NEPGR</name>
<dbReference type="AlphaFoldDB" id="A0AAD3SS08"/>
<comment type="caution">
    <text evidence="2">The sequence shown here is derived from an EMBL/GenBank/DDBJ whole genome shotgun (WGS) entry which is preliminary data.</text>
</comment>